<dbReference type="PATRIC" id="fig|1629.5.peg.1530"/>
<dbReference type="PANTHER" id="PTHR40066">
    <property type="entry name" value="UPF0473 PROTEIN CBO2561/CLC_2432"/>
    <property type="match status" value="1"/>
</dbReference>
<dbReference type="OrthoDB" id="2086132at2"/>
<evidence type="ECO:0000313" key="4">
    <source>
        <dbReference type="Proteomes" id="UP000051992"/>
    </source>
</evidence>
<dbReference type="Proteomes" id="UP000051992">
    <property type="component" value="Unassembled WGS sequence"/>
</dbReference>
<reference evidence="3 4" key="1">
    <citation type="journal article" date="2015" name="Genome Announc.">
        <title>Expanding the biotechnology potential of lactobacilli through comparative genomics of 213 strains and associated genera.</title>
        <authorList>
            <person name="Sun Z."/>
            <person name="Harris H.M."/>
            <person name="McCann A."/>
            <person name="Guo C."/>
            <person name="Argimon S."/>
            <person name="Zhang W."/>
            <person name="Yang X."/>
            <person name="Jeffery I.B."/>
            <person name="Cooney J.C."/>
            <person name="Kagawa T.F."/>
            <person name="Liu W."/>
            <person name="Song Y."/>
            <person name="Salvetti E."/>
            <person name="Wrobel A."/>
            <person name="Rasinkangas P."/>
            <person name="Parkhill J."/>
            <person name="Rea M.C."/>
            <person name="O'Sullivan O."/>
            <person name="Ritari J."/>
            <person name="Douillard F.P."/>
            <person name="Paul Ross R."/>
            <person name="Yang R."/>
            <person name="Briner A.E."/>
            <person name="Felis G.E."/>
            <person name="de Vos W.M."/>
            <person name="Barrangou R."/>
            <person name="Klaenhammer T.R."/>
            <person name="Caufield P.W."/>
            <person name="Cui Y."/>
            <person name="Zhang H."/>
            <person name="O'Toole P.W."/>
        </authorList>
    </citation>
    <scope>NUCLEOTIDE SEQUENCE [LARGE SCALE GENOMIC DNA]</scope>
    <source>
        <strain evidence="3 4">DSM 20410</strain>
    </source>
</reference>
<name>A0A0R2GZM6_WEIVI</name>
<evidence type="ECO:0000256" key="2">
    <source>
        <dbReference type="HAMAP-Rule" id="MF_01448"/>
    </source>
</evidence>
<dbReference type="PANTHER" id="PTHR40066:SF1">
    <property type="entry name" value="UPF0473 PROTEIN CBO2561_CLC_2432"/>
    <property type="match status" value="1"/>
</dbReference>
<accession>A0A0R2GZM6</accession>
<organism evidence="3 4">
    <name type="scientific">Weissella viridescens</name>
    <name type="common">Lactobacillus viridescens</name>
    <dbReference type="NCBI Taxonomy" id="1629"/>
    <lineage>
        <taxon>Bacteria</taxon>
        <taxon>Bacillati</taxon>
        <taxon>Bacillota</taxon>
        <taxon>Bacilli</taxon>
        <taxon>Lactobacillales</taxon>
        <taxon>Lactobacillaceae</taxon>
        <taxon>Weissella</taxon>
    </lineage>
</organism>
<comment type="similarity">
    <text evidence="1 2">Belongs to the UPF0473 family.</text>
</comment>
<dbReference type="RefSeq" id="WP_057747210.1">
    <property type="nucleotide sequence ID" value="NZ_BJLU01000014.1"/>
</dbReference>
<sequence length="96" mass="11196">MEDEQNVIALTNEQGDEELFEVLFTFHSDEFNKDYIIVYPAGADFEEPVDVYPFIFHPEQTEQSTEGVVDQIEDDAELAMVEEKLNQFIDDLEEEE</sequence>
<proteinExistence type="inferred from homology"/>
<gene>
    <name evidence="3" type="ORF">IV50_GL001517</name>
</gene>
<dbReference type="InterPro" id="IPR009711">
    <property type="entry name" value="UPF0473"/>
</dbReference>
<dbReference type="Pfam" id="PF06949">
    <property type="entry name" value="DUF1292"/>
    <property type="match status" value="1"/>
</dbReference>
<keyword evidence="4" id="KW-1185">Reference proteome</keyword>
<evidence type="ECO:0000256" key="1">
    <source>
        <dbReference type="ARBA" id="ARBA00008439"/>
    </source>
</evidence>
<protein>
    <recommendedName>
        <fullName evidence="2">UPF0473 protein IV50_GL001517</fullName>
    </recommendedName>
</protein>
<dbReference type="AlphaFoldDB" id="A0A0R2GZM6"/>
<dbReference type="HAMAP" id="MF_01448">
    <property type="entry name" value="UPF0473"/>
    <property type="match status" value="1"/>
</dbReference>
<dbReference type="EMBL" id="JQBM01000007">
    <property type="protein sequence ID" value="KRN45710.1"/>
    <property type="molecule type" value="Genomic_DNA"/>
</dbReference>
<comment type="caution">
    <text evidence="3">The sequence shown here is derived from an EMBL/GenBank/DDBJ whole genome shotgun (WGS) entry which is preliminary data.</text>
</comment>
<evidence type="ECO:0000313" key="3">
    <source>
        <dbReference type="EMBL" id="KRN45710.1"/>
    </source>
</evidence>
<dbReference type="NCBIfam" id="NF010217">
    <property type="entry name" value="PRK13678.1-4"/>
    <property type="match status" value="1"/>
</dbReference>